<sequence>MALMQFLITALLGLQVLAASPLTKKPADPTVPHCFNDQEVQKTECPAALAKIIYDKDTLNKLETELSVVSGECLIRVYNRKQAVVTKKQIEETVTGIVKSCKSGHAKIKGNTEVAIWVTRRLQRRNWYTPYDPDFPLEKTYCFHRDGVVKEDCLEAFNQLPVDKQGQLVSPATKKLAHSLDLKFKSCRVTAYTTDGTNVLVKNRMSRPS</sequence>
<evidence type="ECO:0000313" key="2">
    <source>
        <dbReference type="EMBL" id="KAA1086529.1"/>
    </source>
</evidence>
<protein>
    <submittedName>
        <fullName evidence="2">Uncharacterized protein</fullName>
    </submittedName>
</protein>
<dbReference type="OrthoDB" id="2498688at2759"/>
<proteinExistence type="predicted"/>
<evidence type="ECO:0000313" key="3">
    <source>
        <dbReference type="Proteomes" id="UP000324748"/>
    </source>
</evidence>
<evidence type="ECO:0000256" key="1">
    <source>
        <dbReference type="SAM" id="SignalP"/>
    </source>
</evidence>
<feature type="chain" id="PRO_5023089699" evidence="1">
    <location>
        <begin position="19"/>
        <end position="209"/>
    </location>
</feature>
<keyword evidence="1" id="KW-0732">Signal</keyword>
<dbReference type="AlphaFoldDB" id="A0A5B0NFF7"/>
<reference evidence="2 3" key="1">
    <citation type="submission" date="2019-05" db="EMBL/GenBank/DDBJ databases">
        <title>Emergence of the Ug99 lineage of the wheat stem rust pathogen through somatic hybridization.</title>
        <authorList>
            <person name="Li F."/>
            <person name="Upadhyaya N.M."/>
            <person name="Sperschneider J."/>
            <person name="Matny O."/>
            <person name="Nguyen-Phuc H."/>
            <person name="Mago R."/>
            <person name="Raley C."/>
            <person name="Miller M.E."/>
            <person name="Silverstein K.A.T."/>
            <person name="Henningsen E."/>
            <person name="Hirsch C.D."/>
            <person name="Visser B."/>
            <person name="Pretorius Z.A."/>
            <person name="Steffenson B.J."/>
            <person name="Schwessinger B."/>
            <person name="Dodds P.N."/>
            <person name="Figueroa M."/>
        </authorList>
    </citation>
    <scope>NUCLEOTIDE SEQUENCE [LARGE SCALE GENOMIC DNA]</scope>
    <source>
        <strain evidence="2">21-0</strain>
    </source>
</reference>
<gene>
    <name evidence="2" type="ORF">PGT21_050113</name>
</gene>
<dbReference type="Proteomes" id="UP000324748">
    <property type="component" value="Unassembled WGS sequence"/>
</dbReference>
<accession>A0A5B0NFF7</accession>
<name>A0A5B0NFF7_PUCGR</name>
<dbReference type="EMBL" id="VSWC01000105">
    <property type="protein sequence ID" value="KAA1086529.1"/>
    <property type="molecule type" value="Genomic_DNA"/>
</dbReference>
<keyword evidence="3" id="KW-1185">Reference proteome</keyword>
<feature type="signal peptide" evidence="1">
    <location>
        <begin position="1"/>
        <end position="18"/>
    </location>
</feature>
<organism evidence="2 3">
    <name type="scientific">Puccinia graminis f. sp. tritici</name>
    <dbReference type="NCBI Taxonomy" id="56615"/>
    <lineage>
        <taxon>Eukaryota</taxon>
        <taxon>Fungi</taxon>
        <taxon>Dikarya</taxon>
        <taxon>Basidiomycota</taxon>
        <taxon>Pucciniomycotina</taxon>
        <taxon>Pucciniomycetes</taxon>
        <taxon>Pucciniales</taxon>
        <taxon>Pucciniaceae</taxon>
        <taxon>Puccinia</taxon>
    </lineage>
</organism>
<comment type="caution">
    <text evidence="2">The sequence shown here is derived from an EMBL/GenBank/DDBJ whole genome shotgun (WGS) entry which is preliminary data.</text>
</comment>